<reference evidence="1 2" key="1">
    <citation type="submission" date="2021-03" db="EMBL/GenBank/DDBJ databases">
        <title>Complete genome of Streptomyces formicae strain 1H-GS9 (DSM 100524).</title>
        <authorList>
            <person name="Atanasov K.E."/>
            <person name="Altabella T."/>
            <person name="Ferrer A."/>
        </authorList>
    </citation>
    <scope>NUCLEOTIDE SEQUENCE [LARGE SCALE GENOMIC DNA]</scope>
    <source>
        <strain evidence="1 2">1H-GS9</strain>
    </source>
</reference>
<evidence type="ECO:0000313" key="1">
    <source>
        <dbReference type="EMBL" id="UNM12973.1"/>
    </source>
</evidence>
<dbReference type="EMBL" id="CP071872">
    <property type="protein sequence ID" value="UNM12973.1"/>
    <property type="molecule type" value="Genomic_DNA"/>
</dbReference>
<keyword evidence="2" id="KW-1185">Reference proteome</keyword>
<gene>
    <name evidence="1" type="ORF">J4032_16915</name>
</gene>
<protein>
    <submittedName>
        <fullName evidence="1">Uncharacterized protein</fullName>
    </submittedName>
</protein>
<proteinExistence type="predicted"/>
<dbReference type="Proteomes" id="UP000828924">
    <property type="component" value="Chromosome"/>
</dbReference>
<evidence type="ECO:0000313" key="2">
    <source>
        <dbReference type="Proteomes" id="UP000828924"/>
    </source>
</evidence>
<name>A0ABY3WK36_9ACTN</name>
<organism evidence="1 2">
    <name type="scientific">Streptomyces formicae</name>
    <dbReference type="NCBI Taxonomy" id="1616117"/>
    <lineage>
        <taxon>Bacteria</taxon>
        <taxon>Bacillati</taxon>
        <taxon>Actinomycetota</taxon>
        <taxon>Actinomycetes</taxon>
        <taxon>Kitasatosporales</taxon>
        <taxon>Streptomycetaceae</taxon>
        <taxon>Streptomyces</taxon>
    </lineage>
</organism>
<sequence length="260" mass="28831">MPLPQMIIDRYQRLRAWFAQSAQVAGVVYRLPANVGDIRMLCFAPNAPVNMGRAAGEANNALYVPAVSRGQLLARATQRFMDDYNEDYPGPPLEYPMPEYRLFTEGPQYDLPVVFVRLQQEWLDNLQDARVNFLSAMLPLHELGHAVLGAADPQHQGETYAYWIELKTILHFVRTIVPNGGNYDAPVVGITTSAQAIARFVSGRENQYAIAKNAAERAVRNTGLPDTIDQIADVLQAAGLPQAGVAELTQEATRLRQMPP</sequence>
<dbReference type="RefSeq" id="WP_242331682.1">
    <property type="nucleotide sequence ID" value="NZ_CP071872.1"/>
</dbReference>
<accession>A0ABY3WK36</accession>